<comment type="caution">
    <text evidence="2">The sequence shown here is derived from an EMBL/GenBank/DDBJ whole genome shotgun (WGS) entry which is preliminary data.</text>
</comment>
<dbReference type="Pfam" id="PF04230">
    <property type="entry name" value="PS_pyruv_trans"/>
    <property type="match status" value="1"/>
</dbReference>
<name>A0A841GWF4_9BACT</name>
<evidence type="ECO:0000259" key="1">
    <source>
        <dbReference type="Pfam" id="PF04230"/>
    </source>
</evidence>
<dbReference type="InterPro" id="IPR007345">
    <property type="entry name" value="Polysacch_pyruvyl_Trfase"/>
</dbReference>
<dbReference type="AlphaFoldDB" id="A0A841GWF4"/>
<dbReference type="EMBL" id="JACHIA010000001">
    <property type="protein sequence ID" value="MBB6068576.1"/>
    <property type="molecule type" value="Genomic_DNA"/>
</dbReference>
<proteinExistence type="predicted"/>
<feature type="domain" description="Polysaccharide pyruvyl transferase" evidence="1">
    <location>
        <begin position="17"/>
        <end position="344"/>
    </location>
</feature>
<accession>A0A841GWF4</accession>
<keyword evidence="2" id="KW-0808">Transferase</keyword>
<dbReference type="GO" id="GO:0016740">
    <property type="term" value="F:transferase activity"/>
    <property type="evidence" value="ECO:0007669"/>
    <property type="project" value="UniProtKB-KW"/>
</dbReference>
<reference evidence="2 3" key="1">
    <citation type="submission" date="2020-08" db="EMBL/GenBank/DDBJ databases">
        <title>Genomic Encyclopedia of Type Strains, Phase IV (KMG-IV): sequencing the most valuable type-strain genomes for metagenomic binning, comparative biology and taxonomic classification.</title>
        <authorList>
            <person name="Goeker M."/>
        </authorList>
    </citation>
    <scope>NUCLEOTIDE SEQUENCE [LARGE SCALE GENOMIC DNA]</scope>
    <source>
        <strain evidence="2 3">DSM 29007</strain>
    </source>
</reference>
<evidence type="ECO:0000313" key="2">
    <source>
        <dbReference type="EMBL" id="MBB6068576.1"/>
    </source>
</evidence>
<dbReference type="PANTHER" id="PTHR36836:SF1">
    <property type="entry name" value="COLANIC ACID BIOSYNTHESIS PROTEIN WCAK"/>
    <property type="match status" value="1"/>
</dbReference>
<dbReference type="Proteomes" id="UP000582837">
    <property type="component" value="Unassembled WGS sequence"/>
</dbReference>
<evidence type="ECO:0000313" key="3">
    <source>
        <dbReference type="Proteomes" id="UP000582837"/>
    </source>
</evidence>
<gene>
    <name evidence="2" type="ORF">HNQ61_000187</name>
</gene>
<sequence length="418" mass="45226">MSGPMNIVLVNAWHDDNKGDGGIIEATLLLLQPHVPDARFTIVSKFPADHPAFARAHRHLLARHPDVRVLPLVSGLRPPAGRVGRMSEALRWTLLPPRRGEAERAIAGADLVISVGGHYLYNRRADPRDWGRLKRHLHPLRVARAAGVPYVLLAQSLGPFTDATSRRFASPVLRDARAVILREARSDTLAAELGVPDRTRAVLPDVAFALRAEHTPAVEAVVARHGLDRPFWVFTVRGWGTEAESASFLDQMAETVRGVLRQGLAERVALVAHCNGPTPAEDDRVATRQLAERLAGESIAVVDEDLTPGELVSLYGRAVAMVGTRFHSVIFALAGGTPAFAVAYFGPKAQGIMEMLGMSDLCADTKGFRAADVLPRLPRLAEPAYRAEVARKVGALQDELRLGVAERLFGPPAGGVRG</sequence>
<organism evidence="2 3">
    <name type="scientific">Longimicrobium terrae</name>
    <dbReference type="NCBI Taxonomy" id="1639882"/>
    <lineage>
        <taxon>Bacteria</taxon>
        <taxon>Pseudomonadati</taxon>
        <taxon>Gemmatimonadota</taxon>
        <taxon>Longimicrobiia</taxon>
        <taxon>Longimicrobiales</taxon>
        <taxon>Longimicrobiaceae</taxon>
        <taxon>Longimicrobium</taxon>
    </lineage>
</organism>
<dbReference type="PANTHER" id="PTHR36836">
    <property type="entry name" value="COLANIC ACID BIOSYNTHESIS PROTEIN WCAK"/>
    <property type="match status" value="1"/>
</dbReference>
<protein>
    <submittedName>
        <fullName evidence="2">Polysaccharide pyruvyl transferase WcaK-like protein</fullName>
    </submittedName>
</protein>
<keyword evidence="3" id="KW-1185">Reference proteome</keyword>
<dbReference type="RefSeq" id="WP_170030777.1">
    <property type="nucleotide sequence ID" value="NZ_JABDTL010000001.1"/>
</dbReference>